<evidence type="ECO:0000313" key="10">
    <source>
        <dbReference type="EnsemblMetazoa" id="XP_038055461.1"/>
    </source>
</evidence>
<dbReference type="RefSeq" id="XP_038055461.1">
    <property type="nucleotide sequence ID" value="XM_038199533.1"/>
</dbReference>
<feature type="transmembrane region" description="Helical" evidence="8">
    <location>
        <begin position="169"/>
        <end position="188"/>
    </location>
</feature>
<protein>
    <recommendedName>
        <fullName evidence="9">CWH43-like N-terminal domain-containing protein</fullName>
    </recommendedName>
</protein>
<name>A0A913ZWL7_PATMI</name>
<evidence type="ECO:0000256" key="7">
    <source>
        <dbReference type="ARBA" id="ARBA00023136"/>
    </source>
</evidence>
<dbReference type="PANTHER" id="PTHR12892">
    <property type="entry name" value="FGF RECEPTOR ACTIVATING PROTEIN 1"/>
    <property type="match status" value="1"/>
</dbReference>
<dbReference type="GeneID" id="119727592"/>
<dbReference type="OMA" id="CEPYVFS"/>
<dbReference type="InterPro" id="IPR019402">
    <property type="entry name" value="CWH43_N"/>
</dbReference>
<keyword evidence="5 8" id="KW-1133">Transmembrane helix</keyword>
<keyword evidence="7 8" id="KW-0472">Membrane</keyword>
<comment type="similarity">
    <text evidence="2">Belongs to the PGAP2 family.</text>
</comment>
<feature type="transmembrane region" description="Helical" evidence="8">
    <location>
        <begin position="200"/>
        <end position="220"/>
    </location>
</feature>
<feature type="transmembrane region" description="Helical" evidence="8">
    <location>
        <begin position="126"/>
        <end position="149"/>
    </location>
</feature>
<dbReference type="Proteomes" id="UP000887568">
    <property type="component" value="Unplaced"/>
</dbReference>
<dbReference type="AlphaFoldDB" id="A0A913ZWL7"/>
<reference evidence="10" key="1">
    <citation type="submission" date="2022-11" db="UniProtKB">
        <authorList>
            <consortium name="EnsemblMetazoa"/>
        </authorList>
    </citation>
    <scope>IDENTIFICATION</scope>
</reference>
<evidence type="ECO:0000256" key="3">
    <source>
        <dbReference type="ARBA" id="ARBA00022502"/>
    </source>
</evidence>
<dbReference type="InterPro" id="IPR039545">
    <property type="entry name" value="PGAP2"/>
</dbReference>
<evidence type="ECO:0000256" key="1">
    <source>
        <dbReference type="ARBA" id="ARBA00004653"/>
    </source>
</evidence>
<dbReference type="EnsemblMetazoa" id="XM_038199533.1">
    <property type="protein sequence ID" value="XP_038055461.1"/>
    <property type="gene ID" value="LOC119727592"/>
</dbReference>
<accession>A0A913ZWL7</accession>
<sequence>MTLLWTRFLSRPGEINLSLAVLLTSLNLTLFLSTSINLLFTFTPGYLRRVSPRLMGKRSRIDTRMIRFSLRTLALVTSSCPLVGFVLCVVISIWKDFSGVNHTHCNVYNFLPSISASIGNFTPQRYIWRIAVALHVTPRILFALLWYTWHSQDLHNWSSNPSYRTLCRVNLGFCLTELSCLVGLTYVSSNDDYSIHEKCFIFFVVFAVLHMITTCCLCHKRKAPMHRFSYRYKLYMFATFIASIISFSYLFDRHNRYCEPYVYSIFAFFEYLCVFSNIAFHTTLIFDVRDHAVMIINPAQIGDELNGCLSS</sequence>
<evidence type="ECO:0000256" key="5">
    <source>
        <dbReference type="ARBA" id="ARBA00022989"/>
    </source>
</evidence>
<dbReference type="GO" id="GO:0005789">
    <property type="term" value="C:endoplasmic reticulum membrane"/>
    <property type="evidence" value="ECO:0007669"/>
    <property type="project" value="TreeGrafter"/>
</dbReference>
<proteinExistence type="inferred from homology"/>
<evidence type="ECO:0000256" key="4">
    <source>
        <dbReference type="ARBA" id="ARBA00022692"/>
    </source>
</evidence>
<feature type="transmembrane region" description="Helical" evidence="8">
    <location>
        <begin position="68"/>
        <end position="94"/>
    </location>
</feature>
<dbReference type="GO" id="GO:0006506">
    <property type="term" value="P:GPI anchor biosynthetic process"/>
    <property type="evidence" value="ECO:0007669"/>
    <property type="project" value="UniProtKB-KW"/>
</dbReference>
<dbReference type="GO" id="GO:0000139">
    <property type="term" value="C:Golgi membrane"/>
    <property type="evidence" value="ECO:0007669"/>
    <property type="project" value="UniProtKB-SubCell"/>
</dbReference>
<feature type="domain" description="CWH43-like N-terminal" evidence="9">
    <location>
        <begin position="72"/>
        <end position="290"/>
    </location>
</feature>
<feature type="transmembrane region" description="Helical" evidence="8">
    <location>
        <begin position="263"/>
        <end position="286"/>
    </location>
</feature>
<evidence type="ECO:0000256" key="2">
    <source>
        <dbReference type="ARBA" id="ARBA00007414"/>
    </source>
</evidence>
<keyword evidence="11" id="KW-1185">Reference proteome</keyword>
<organism evidence="10 11">
    <name type="scientific">Patiria miniata</name>
    <name type="common">Bat star</name>
    <name type="synonym">Asterina miniata</name>
    <dbReference type="NCBI Taxonomy" id="46514"/>
    <lineage>
        <taxon>Eukaryota</taxon>
        <taxon>Metazoa</taxon>
        <taxon>Echinodermata</taxon>
        <taxon>Eleutherozoa</taxon>
        <taxon>Asterozoa</taxon>
        <taxon>Asteroidea</taxon>
        <taxon>Valvatacea</taxon>
        <taxon>Valvatida</taxon>
        <taxon>Asterinidae</taxon>
        <taxon>Patiria</taxon>
    </lineage>
</organism>
<dbReference type="Pfam" id="PF10277">
    <property type="entry name" value="Frag1"/>
    <property type="match status" value="1"/>
</dbReference>
<keyword evidence="6" id="KW-0333">Golgi apparatus</keyword>
<evidence type="ECO:0000256" key="6">
    <source>
        <dbReference type="ARBA" id="ARBA00023034"/>
    </source>
</evidence>
<feature type="transmembrane region" description="Helical" evidence="8">
    <location>
        <begin position="232"/>
        <end position="251"/>
    </location>
</feature>
<feature type="transmembrane region" description="Helical" evidence="8">
    <location>
        <begin position="20"/>
        <end position="47"/>
    </location>
</feature>
<evidence type="ECO:0000313" key="11">
    <source>
        <dbReference type="Proteomes" id="UP000887568"/>
    </source>
</evidence>
<evidence type="ECO:0000256" key="8">
    <source>
        <dbReference type="SAM" id="Phobius"/>
    </source>
</evidence>
<keyword evidence="3" id="KW-0337">GPI-anchor biosynthesis</keyword>
<dbReference type="OrthoDB" id="68581at2759"/>
<comment type="subcellular location">
    <subcellularLocation>
        <location evidence="1">Golgi apparatus membrane</location>
        <topology evidence="1">Multi-pass membrane protein</topology>
    </subcellularLocation>
</comment>
<keyword evidence="4 8" id="KW-0812">Transmembrane</keyword>
<evidence type="ECO:0000259" key="9">
    <source>
        <dbReference type="Pfam" id="PF10277"/>
    </source>
</evidence>
<dbReference type="PANTHER" id="PTHR12892:SF11">
    <property type="entry name" value="POST-GPI ATTACHMENT TO PROTEINS FACTOR 2"/>
    <property type="match status" value="1"/>
</dbReference>